<keyword evidence="1" id="KW-0732">Signal</keyword>
<organism evidence="2 3">
    <name type="scientific">Triangularia setosa</name>
    <dbReference type="NCBI Taxonomy" id="2587417"/>
    <lineage>
        <taxon>Eukaryota</taxon>
        <taxon>Fungi</taxon>
        <taxon>Dikarya</taxon>
        <taxon>Ascomycota</taxon>
        <taxon>Pezizomycotina</taxon>
        <taxon>Sordariomycetes</taxon>
        <taxon>Sordariomycetidae</taxon>
        <taxon>Sordariales</taxon>
        <taxon>Podosporaceae</taxon>
        <taxon>Triangularia</taxon>
    </lineage>
</organism>
<gene>
    <name evidence="2" type="ORF">QBC36DRAFT_336924</name>
</gene>
<dbReference type="Proteomes" id="UP001302321">
    <property type="component" value="Unassembled WGS sequence"/>
</dbReference>
<proteinExistence type="predicted"/>
<dbReference type="AlphaFoldDB" id="A0AAN6W0Z3"/>
<evidence type="ECO:0000256" key="1">
    <source>
        <dbReference type="SAM" id="SignalP"/>
    </source>
</evidence>
<reference evidence="2" key="1">
    <citation type="journal article" date="2023" name="Mol. Phylogenet. Evol.">
        <title>Genome-scale phylogeny and comparative genomics of the fungal order Sordariales.</title>
        <authorList>
            <person name="Hensen N."/>
            <person name="Bonometti L."/>
            <person name="Westerberg I."/>
            <person name="Brannstrom I.O."/>
            <person name="Guillou S."/>
            <person name="Cros-Aarteil S."/>
            <person name="Calhoun S."/>
            <person name="Haridas S."/>
            <person name="Kuo A."/>
            <person name="Mondo S."/>
            <person name="Pangilinan J."/>
            <person name="Riley R."/>
            <person name="LaButti K."/>
            <person name="Andreopoulos B."/>
            <person name="Lipzen A."/>
            <person name="Chen C."/>
            <person name="Yan M."/>
            <person name="Daum C."/>
            <person name="Ng V."/>
            <person name="Clum A."/>
            <person name="Steindorff A."/>
            <person name="Ohm R.A."/>
            <person name="Martin F."/>
            <person name="Silar P."/>
            <person name="Natvig D.O."/>
            <person name="Lalanne C."/>
            <person name="Gautier V."/>
            <person name="Ament-Velasquez S.L."/>
            <person name="Kruys A."/>
            <person name="Hutchinson M.I."/>
            <person name="Powell A.J."/>
            <person name="Barry K."/>
            <person name="Miller A.N."/>
            <person name="Grigoriev I.V."/>
            <person name="Debuchy R."/>
            <person name="Gladieux P."/>
            <person name="Hiltunen Thoren M."/>
            <person name="Johannesson H."/>
        </authorList>
    </citation>
    <scope>NUCLEOTIDE SEQUENCE</scope>
    <source>
        <strain evidence="2">CBS 892.96</strain>
    </source>
</reference>
<comment type="caution">
    <text evidence="2">The sequence shown here is derived from an EMBL/GenBank/DDBJ whole genome shotgun (WGS) entry which is preliminary data.</text>
</comment>
<accession>A0AAN6W0Z3</accession>
<feature type="chain" id="PRO_5043042357" evidence="1">
    <location>
        <begin position="22"/>
        <end position="113"/>
    </location>
</feature>
<evidence type="ECO:0000313" key="3">
    <source>
        <dbReference type="Proteomes" id="UP001302321"/>
    </source>
</evidence>
<dbReference type="EMBL" id="MU866385">
    <property type="protein sequence ID" value="KAK4172888.1"/>
    <property type="molecule type" value="Genomic_DNA"/>
</dbReference>
<name>A0AAN6W0Z3_9PEZI</name>
<evidence type="ECO:0000313" key="2">
    <source>
        <dbReference type="EMBL" id="KAK4172888.1"/>
    </source>
</evidence>
<sequence>MAALLFIPFFILFIIFDPLNLDEFCESHDLYFSIHSINLISALNRGFHFAIIHTEHFEPALKTFLWTSSLLGIVETIPPVHFHPTEDQTGPYTFLARVSGIQKGNRTRIQVPE</sequence>
<protein>
    <submittedName>
        <fullName evidence="2">Uncharacterized protein</fullName>
    </submittedName>
</protein>
<reference evidence="2" key="2">
    <citation type="submission" date="2023-05" db="EMBL/GenBank/DDBJ databases">
        <authorList>
            <consortium name="Lawrence Berkeley National Laboratory"/>
            <person name="Steindorff A."/>
            <person name="Hensen N."/>
            <person name="Bonometti L."/>
            <person name="Westerberg I."/>
            <person name="Brannstrom I.O."/>
            <person name="Guillou S."/>
            <person name="Cros-Aarteil S."/>
            <person name="Calhoun S."/>
            <person name="Haridas S."/>
            <person name="Kuo A."/>
            <person name="Mondo S."/>
            <person name="Pangilinan J."/>
            <person name="Riley R."/>
            <person name="Labutti K."/>
            <person name="Andreopoulos B."/>
            <person name="Lipzen A."/>
            <person name="Chen C."/>
            <person name="Yanf M."/>
            <person name="Daum C."/>
            <person name="Ng V."/>
            <person name="Clum A."/>
            <person name="Ohm R."/>
            <person name="Martin F."/>
            <person name="Silar P."/>
            <person name="Natvig D."/>
            <person name="Lalanne C."/>
            <person name="Gautier V."/>
            <person name="Ament-Velasquez S.L."/>
            <person name="Kruys A."/>
            <person name="Hutchinson M.I."/>
            <person name="Powell A.J."/>
            <person name="Barry K."/>
            <person name="Miller A.N."/>
            <person name="Grigoriev I.V."/>
            <person name="Debuchy R."/>
            <person name="Gladieux P."/>
            <person name="Thoren M.H."/>
            <person name="Johannesson H."/>
        </authorList>
    </citation>
    <scope>NUCLEOTIDE SEQUENCE</scope>
    <source>
        <strain evidence="2">CBS 892.96</strain>
    </source>
</reference>
<keyword evidence="3" id="KW-1185">Reference proteome</keyword>
<feature type="signal peptide" evidence="1">
    <location>
        <begin position="1"/>
        <end position="21"/>
    </location>
</feature>